<dbReference type="SUPFAM" id="SSF55729">
    <property type="entry name" value="Acyl-CoA N-acyltransferases (Nat)"/>
    <property type="match status" value="1"/>
</dbReference>
<gene>
    <name evidence="1" type="ORF">CKO31_03245</name>
</gene>
<name>A0ABS1CEC0_9GAMM</name>
<dbReference type="PANTHER" id="PTHR47017">
    <property type="entry name" value="ACYL-COA"/>
    <property type="match status" value="1"/>
</dbReference>
<dbReference type="Proteomes" id="UP000748752">
    <property type="component" value="Unassembled WGS sequence"/>
</dbReference>
<dbReference type="Gene3D" id="3.40.630.30">
    <property type="match status" value="1"/>
</dbReference>
<keyword evidence="2" id="KW-1185">Reference proteome</keyword>
<dbReference type="InterPro" id="IPR016181">
    <property type="entry name" value="Acyl_CoA_acyltransferase"/>
</dbReference>
<dbReference type="InterPro" id="IPR007434">
    <property type="entry name" value="FemAB-like"/>
</dbReference>
<evidence type="ECO:0000313" key="1">
    <source>
        <dbReference type="EMBL" id="MBK1629771.1"/>
    </source>
</evidence>
<reference evidence="1 2" key="1">
    <citation type="journal article" date="2020" name="Microorganisms">
        <title>Osmotic Adaptation and Compatible Solute Biosynthesis of Phototrophic Bacteria as Revealed from Genome Analyses.</title>
        <authorList>
            <person name="Imhoff J.F."/>
            <person name="Rahn T."/>
            <person name="Kunzel S."/>
            <person name="Keller A."/>
            <person name="Neulinger S.C."/>
        </authorList>
    </citation>
    <scope>NUCLEOTIDE SEQUENCE [LARGE SCALE GENOMIC DNA]</scope>
    <source>
        <strain evidence="1 2">DSM 6210</strain>
    </source>
</reference>
<comment type="caution">
    <text evidence="1">The sequence shown here is derived from an EMBL/GenBank/DDBJ whole genome shotgun (WGS) entry which is preliminary data.</text>
</comment>
<dbReference type="PANTHER" id="PTHR47017:SF1">
    <property type="entry name" value="ACYL-COA"/>
    <property type="match status" value="1"/>
</dbReference>
<dbReference type="Pfam" id="PF04339">
    <property type="entry name" value="FemAB_like"/>
    <property type="match status" value="1"/>
</dbReference>
<organism evidence="1 2">
    <name type="scientific">Thiohalocapsa halophila</name>
    <dbReference type="NCBI Taxonomy" id="69359"/>
    <lineage>
        <taxon>Bacteria</taxon>
        <taxon>Pseudomonadati</taxon>
        <taxon>Pseudomonadota</taxon>
        <taxon>Gammaproteobacteria</taxon>
        <taxon>Chromatiales</taxon>
        <taxon>Chromatiaceae</taxon>
        <taxon>Thiohalocapsa</taxon>
    </lineage>
</organism>
<sequence>MYRLTTLTAIDEVPAADWNALAGDDLPHLRHEFLAAMEHHGCVGERFGWLPRHLVLRDDQDRAVAAAPCYLKFNSYGEFVFDWAWADAYRRAGERYYPKLVVASPYTPATGLRILTGDTPERPALAAALIKGSVQVAERLGVSGLHWLFTSDTEIDWAREQGLMPRLGCQFHWHNAGYGSFDDFIATFSAEKRKKVKRERRRVAESGIHIRRVRGDAVTPAEWRTFHQLYEDTFDKRGGLPTLSLAFFEEIGRTMGENLLLVLAEETNPAGARIVAAAFCLMGADSLYGRHWGCFKDYHSLHFEACYYQGLEHCIEHGLTRFEPGAQGEHKVARGFLPARTWSAHWIADPRFRQPIGAFLEHEIDAVEDYIDEMSTHSPYKAADPQPNGNRPAQA</sequence>
<protein>
    <submittedName>
        <fullName evidence="1">GNAT family N-acetyltransferase</fullName>
    </submittedName>
</protein>
<dbReference type="EMBL" id="NRRV01000005">
    <property type="protein sequence ID" value="MBK1629771.1"/>
    <property type="molecule type" value="Genomic_DNA"/>
</dbReference>
<accession>A0ABS1CEC0</accession>
<evidence type="ECO:0000313" key="2">
    <source>
        <dbReference type="Proteomes" id="UP000748752"/>
    </source>
</evidence>
<proteinExistence type="predicted"/>
<dbReference type="RefSeq" id="WP_200234061.1">
    <property type="nucleotide sequence ID" value="NZ_NRRV01000005.1"/>
</dbReference>